<keyword evidence="10" id="KW-0808">Transferase</keyword>
<evidence type="ECO:0000256" key="5">
    <source>
        <dbReference type="ARBA" id="ARBA00012438"/>
    </source>
</evidence>
<dbReference type="GO" id="GO:0016020">
    <property type="term" value="C:membrane"/>
    <property type="evidence" value="ECO:0007669"/>
    <property type="project" value="UniProtKB-SubCell"/>
</dbReference>
<dbReference type="Proteomes" id="UP000614469">
    <property type="component" value="Unassembled WGS sequence"/>
</dbReference>
<feature type="domain" description="HAMP" evidence="22">
    <location>
        <begin position="100"/>
        <end position="152"/>
    </location>
</feature>
<evidence type="ECO:0000256" key="16">
    <source>
        <dbReference type="ARBA" id="ARBA00023012"/>
    </source>
</evidence>
<accession>A0A8J6NG33</accession>
<dbReference type="InterPro" id="IPR004358">
    <property type="entry name" value="Sig_transdc_His_kin-like_C"/>
</dbReference>
<dbReference type="InterPro" id="IPR003594">
    <property type="entry name" value="HATPase_dom"/>
</dbReference>
<evidence type="ECO:0000256" key="1">
    <source>
        <dbReference type="ARBA" id="ARBA00000085"/>
    </source>
</evidence>
<comment type="function">
    <text evidence="18">Member of the two-component regulatory system NreB/NreC involved in the control of dissimilatory nitrate/nitrite reduction in response to oxygen. NreB functions as a direct oxygen sensor histidine kinase which is autophosphorylated, in the absence of oxygen, probably at the conserved histidine residue, and transfers its phosphate group probably to a conserved aspartate residue of NreC. NreB/NreC activates the expression of the nitrate (narGHJI) and nitrite (nir) reductase operons, as well as the putative nitrate transporter gene narT.</text>
</comment>
<evidence type="ECO:0000256" key="10">
    <source>
        <dbReference type="ARBA" id="ARBA00022679"/>
    </source>
</evidence>
<gene>
    <name evidence="23" type="ORF">H8E29_02145</name>
</gene>
<keyword evidence="17" id="KW-0411">Iron-sulfur</keyword>
<dbReference type="Pfam" id="PF13185">
    <property type="entry name" value="GAF_2"/>
    <property type="match status" value="1"/>
</dbReference>
<dbReference type="Gene3D" id="6.10.340.10">
    <property type="match status" value="1"/>
</dbReference>
<feature type="transmembrane region" description="Helical" evidence="20">
    <location>
        <begin position="33"/>
        <end position="52"/>
    </location>
</feature>
<dbReference type="GO" id="GO:0051539">
    <property type="term" value="F:4 iron, 4 sulfur cluster binding"/>
    <property type="evidence" value="ECO:0007669"/>
    <property type="project" value="UniProtKB-KW"/>
</dbReference>
<evidence type="ECO:0000259" key="22">
    <source>
        <dbReference type="PROSITE" id="PS50885"/>
    </source>
</evidence>
<keyword evidence="15" id="KW-0408">Iron</keyword>
<dbReference type="AlphaFoldDB" id="A0A8J6NG33"/>
<keyword evidence="20" id="KW-0472">Membrane</keyword>
<dbReference type="Pfam" id="PF07730">
    <property type="entry name" value="HisKA_3"/>
    <property type="match status" value="1"/>
</dbReference>
<dbReference type="GO" id="GO:0005737">
    <property type="term" value="C:cytoplasm"/>
    <property type="evidence" value="ECO:0007669"/>
    <property type="project" value="UniProtKB-SubCell"/>
</dbReference>
<dbReference type="Gene3D" id="1.20.5.1930">
    <property type="match status" value="1"/>
</dbReference>
<dbReference type="InterPro" id="IPR005467">
    <property type="entry name" value="His_kinase_dom"/>
</dbReference>
<dbReference type="CDD" id="cd16917">
    <property type="entry name" value="HATPase_UhpB-NarQ-NarX-like"/>
    <property type="match status" value="1"/>
</dbReference>
<dbReference type="InterPro" id="IPR003018">
    <property type="entry name" value="GAF"/>
</dbReference>
<dbReference type="SUPFAM" id="SSF158472">
    <property type="entry name" value="HAMP domain-like"/>
    <property type="match status" value="1"/>
</dbReference>
<reference evidence="23 24" key="1">
    <citation type="submission" date="2020-08" db="EMBL/GenBank/DDBJ databases">
        <title>Bridging the membrane lipid divide: bacteria of the FCB group superphylum have the potential to synthesize archaeal ether lipids.</title>
        <authorList>
            <person name="Villanueva L."/>
            <person name="Von Meijenfeldt F.A.B."/>
            <person name="Westbye A.B."/>
            <person name="Yadav S."/>
            <person name="Hopmans E.C."/>
            <person name="Dutilh B.E."/>
            <person name="Sinninghe Damste J.S."/>
        </authorList>
    </citation>
    <scope>NUCLEOTIDE SEQUENCE [LARGE SCALE GENOMIC DNA]</scope>
    <source>
        <strain evidence="23">NIOZ-UU36</strain>
    </source>
</reference>
<dbReference type="PROSITE" id="PS50109">
    <property type="entry name" value="HIS_KIN"/>
    <property type="match status" value="1"/>
</dbReference>
<evidence type="ECO:0000256" key="6">
    <source>
        <dbReference type="ARBA" id="ARBA00017322"/>
    </source>
</evidence>
<dbReference type="Pfam" id="PF00672">
    <property type="entry name" value="HAMP"/>
    <property type="match status" value="1"/>
</dbReference>
<evidence type="ECO:0000256" key="11">
    <source>
        <dbReference type="ARBA" id="ARBA00022723"/>
    </source>
</evidence>
<dbReference type="InterPro" id="IPR029016">
    <property type="entry name" value="GAF-like_dom_sf"/>
</dbReference>
<keyword evidence="14" id="KW-0067">ATP-binding</keyword>
<keyword evidence="7" id="KW-0004">4Fe-4S</keyword>
<name>A0A8J6NG33_9CHLR</name>
<dbReference type="PANTHER" id="PTHR24421">
    <property type="entry name" value="NITRATE/NITRITE SENSOR PROTEIN NARX-RELATED"/>
    <property type="match status" value="1"/>
</dbReference>
<evidence type="ECO:0000259" key="21">
    <source>
        <dbReference type="PROSITE" id="PS50109"/>
    </source>
</evidence>
<dbReference type="InterPro" id="IPR003660">
    <property type="entry name" value="HAMP_dom"/>
</dbReference>
<keyword evidence="16" id="KW-0902">Two-component regulatory system</keyword>
<dbReference type="SUPFAM" id="SSF55874">
    <property type="entry name" value="ATPase domain of HSP90 chaperone/DNA topoisomerase II/histidine kinase"/>
    <property type="match status" value="1"/>
</dbReference>
<evidence type="ECO:0000313" key="23">
    <source>
        <dbReference type="EMBL" id="MBC8334041.1"/>
    </source>
</evidence>
<keyword evidence="8" id="KW-0963">Cytoplasm</keyword>
<dbReference type="SMART" id="SM00304">
    <property type="entry name" value="HAMP"/>
    <property type="match status" value="1"/>
</dbReference>
<evidence type="ECO:0000256" key="12">
    <source>
        <dbReference type="ARBA" id="ARBA00022741"/>
    </source>
</evidence>
<evidence type="ECO:0000256" key="14">
    <source>
        <dbReference type="ARBA" id="ARBA00022840"/>
    </source>
</evidence>
<evidence type="ECO:0000256" key="7">
    <source>
        <dbReference type="ARBA" id="ARBA00022485"/>
    </source>
</evidence>
<evidence type="ECO:0000313" key="24">
    <source>
        <dbReference type="Proteomes" id="UP000614469"/>
    </source>
</evidence>
<dbReference type="SUPFAM" id="SSF55781">
    <property type="entry name" value="GAF domain-like"/>
    <property type="match status" value="1"/>
</dbReference>
<sequence>MTIKQDVFSEERRTNIQERIIDIVSSVPVRIKIFGIMTLPLIILGIALNYWVRTGLSDWLSYLLSDERVQGAMEAGSRSVILVTALAAILSILLTFLLMLSLTRPLLELRQVAQRVVEGDLDVRSRIPARDEIGQVAEAVNQMINHLVSSQQKLERTNRRLMVLNRIAVAAGRGLGLEELLDISLKTVLEEMSIESGWIFLQDRSSSSFSLACARGLPDEVERHLHDSDSGFCNCQKNILTDEENVQVSVHHCDSLESLVAQYEISTQYVTVPLDLRDRRIGMINMLCAQDYSLSEADIEVLGTIGKQISDFIETTWLQKSLRDKEAERQMLLSALVNAQEGERARLARELHDDAGQQLTGLLVRLKALEKQIPDRETIETVSNLCQTTSETIERVRSLSHRLRPAVLEEFGLDAALKNLADEMLPNSGLECIYKLSLDGENLPFEIETNLYRIAQESLRNIISHAEANRVSIELSRFPDSVNLRIEDDGRGLGVQPVANQRGLGLINIRERTEMLGGSFEIKSDEGKGTSLQVSIPVPLEIIV</sequence>
<dbReference type="SMART" id="SM00387">
    <property type="entry name" value="HATPase_c"/>
    <property type="match status" value="1"/>
</dbReference>
<keyword evidence="9" id="KW-0597">Phosphoprotein</keyword>
<evidence type="ECO:0000256" key="20">
    <source>
        <dbReference type="SAM" id="Phobius"/>
    </source>
</evidence>
<dbReference type="PANTHER" id="PTHR24421:SF10">
    <property type="entry name" value="NITRATE_NITRITE SENSOR PROTEIN NARQ"/>
    <property type="match status" value="1"/>
</dbReference>
<comment type="subcellular location">
    <subcellularLocation>
        <location evidence="4">Cytoplasm</location>
    </subcellularLocation>
    <subcellularLocation>
        <location evidence="3">Membrane</location>
    </subcellularLocation>
</comment>
<evidence type="ECO:0000256" key="15">
    <source>
        <dbReference type="ARBA" id="ARBA00023004"/>
    </source>
</evidence>
<comment type="catalytic activity">
    <reaction evidence="1">
        <text>ATP + protein L-histidine = ADP + protein N-phospho-L-histidine.</text>
        <dbReference type="EC" id="2.7.13.3"/>
    </reaction>
</comment>
<evidence type="ECO:0000256" key="2">
    <source>
        <dbReference type="ARBA" id="ARBA00001966"/>
    </source>
</evidence>
<dbReference type="GO" id="GO:0046983">
    <property type="term" value="F:protein dimerization activity"/>
    <property type="evidence" value="ECO:0007669"/>
    <property type="project" value="InterPro"/>
</dbReference>
<evidence type="ECO:0000256" key="13">
    <source>
        <dbReference type="ARBA" id="ARBA00022777"/>
    </source>
</evidence>
<dbReference type="EC" id="2.7.13.3" evidence="5"/>
<organism evidence="23 24">
    <name type="scientific">Candidatus Desulfolinea nitratireducens</name>
    <dbReference type="NCBI Taxonomy" id="2841698"/>
    <lineage>
        <taxon>Bacteria</taxon>
        <taxon>Bacillati</taxon>
        <taxon>Chloroflexota</taxon>
        <taxon>Anaerolineae</taxon>
        <taxon>Anaerolineales</taxon>
        <taxon>Anaerolineales incertae sedis</taxon>
        <taxon>Candidatus Desulfolinea</taxon>
    </lineage>
</organism>
<dbReference type="GO" id="GO:0000155">
    <property type="term" value="F:phosphorelay sensor kinase activity"/>
    <property type="evidence" value="ECO:0007669"/>
    <property type="project" value="InterPro"/>
</dbReference>
<keyword evidence="12" id="KW-0547">Nucleotide-binding</keyword>
<evidence type="ECO:0000256" key="4">
    <source>
        <dbReference type="ARBA" id="ARBA00004496"/>
    </source>
</evidence>
<dbReference type="InterPro" id="IPR036890">
    <property type="entry name" value="HATPase_C_sf"/>
</dbReference>
<evidence type="ECO:0000256" key="9">
    <source>
        <dbReference type="ARBA" id="ARBA00022553"/>
    </source>
</evidence>
<keyword evidence="11" id="KW-0479">Metal-binding</keyword>
<dbReference type="CDD" id="cd06225">
    <property type="entry name" value="HAMP"/>
    <property type="match status" value="1"/>
</dbReference>
<dbReference type="Gene3D" id="3.30.450.40">
    <property type="match status" value="1"/>
</dbReference>
<feature type="domain" description="Histidine kinase" evidence="21">
    <location>
        <begin position="350"/>
        <end position="540"/>
    </location>
</feature>
<evidence type="ECO:0000256" key="19">
    <source>
        <dbReference type="ARBA" id="ARBA00030800"/>
    </source>
</evidence>
<evidence type="ECO:0000256" key="8">
    <source>
        <dbReference type="ARBA" id="ARBA00022490"/>
    </source>
</evidence>
<comment type="cofactor">
    <cofactor evidence="2">
        <name>[4Fe-4S] cluster</name>
        <dbReference type="ChEBI" id="CHEBI:49883"/>
    </cofactor>
</comment>
<evidence type="ECO:0000256" key="3">
    <source>
        <dbReference type="ARBA" id="ARBA00004370"/>
    </source>
</evidence>
<dbReference type="EMBL" id="JACNJN010000039">
    <property type="protein sequence ID" value="MBC8334041.1"/>
    <property type="molecule type" value="Genomic_DNA"/>
</dbReference>
<keyword evidence="13" id="KW-0418">Kinase</keyword>
<keyword evidence="20" id="KW-0812">Transmembrane</keyword>
<dbReference type="Pfam" id="PF02518">
    <property type="entry name" value="HATPase_c"/>
    <property type="match status" value="1"/>
</dbReference>
<feature type="transmembrane region" description="Helical" evidence="20">
    <location>
        <begin position="80"/>
        <end position="100"/>
    </location>
</feature>
<evidence type="ECO:0000256" key="18">
    <source>
        <dbReference type="ARBA" id="ARBA00024827"/>
    </source>
</evidence>
<dbReference type="PRINTS" id="PR00344">
    <property type="entry name" value="BCTRLSENSOR"/>
</dbReference>
<dbReference type="InterPro" id="IPR011712">
    <property type="entry name" value="Sig_transdc_His_kin_sub3_dim/P"/>
</dbReference>
<dbReference type="InterPro" id="IPR050482">
    <property type="entry name" value="Sensor_HK_TwoCompSys"/>
</dbReference>
<dbReference type="PROSITE" id="PS50885">
    <property type="entry name" value="HAMP"/>
    <property type="match status" value="1"/>
</dbReference>
<proteinExistence type="predicted"/>
<protein>
    <recommendedName>
        <fullName evidence="6">Oxygen sensor histidine kinase NreB</fullName>
        <ecNumber evidence="5">2.7.13.3</ecNumber>
    </recommendedName>
    <alternativeName>
        <fullName evidence="19">Nitrogen regulation protein B</fullName>
    </alternativeName>
</protein>
<dbReference type="GO" id="GO:0005524">
    <property type="term" value="F:ATP binding"/>
    <property type="evidence" value="ECO:0007669"/>
    <property type="project" value="UniProtKB-KW"/>
</dbReference>
<dbReference type="Gene3D" id="3.30.565.10">
    <property type="entry name" value="Histidine kinase-like ATPase, C-terminal domain"/>
    <property type="match status" value="1"/>
</dbReference>
<dbReference type="GO" id="GO:0046872">
    <property type="term" value="F:metal ion binding"/>
    <property type="evidence" value="ECO:0007669"/>
    <property type="project" value="UniProtKB-KW"/>
</dbReference>
<evidence type="ECO:0000256" key="17">
    <source>
        <dbReference type="ARBA" id="ARBA00023014"/>
    </source>
</evidence>
<keyword evidence="20" id="KW-1133">Transmembrane helix</keyword>
<comment type="caution">
    <text evidence="23">The sequence shown here is derived from an EMBL/GenBank/DDBJ whole genome shotgun (WGS) entry which is preliminary data.</text>
</comment>